<name>A0AAN5IAM6_9BILA</name>
<proteinExistence type="predicted"/>
<comment type="caution">
    <text evidence="2">The sequence shown here is derived from an EMBL/GenBank/DDBJ whole genome shotgun (WGS) entry which is preliminary data.</text>
</comment>
<sequence>MGHHLFRIINSTIKANLANLKCDMLLYRSLVMGNQCFFAINKKMTFSAGAKECASIMPNAQIHTINTQTSDSVLQTVMAKMHLNGGDYHVETTSSYVEKGVICRYVDPVSCRAEERSELPGRCMKSFDQKLTFVDAFDLRGSILPRIYNNDDSKAVAKLIGSSPAPVWINHAGSREHGGWREDNFNKAKYFNWFFGRNALDFQCRPDFKLAATLWASMKIGMCLNYGAWTPAEQTDRHNVICVRPADSDFNPPRWNLSAHPSTTTKGFEWPSPPTTTRRWEWPDPPTTTTRRRPGCRTKKTTKKRPDWPGSSEEWPPKRTTKTTTTTTTKYVPPEPVYPRNDPPNPAWFWTMRYYYNWGRILHAFCAPEEQLGCSQMFNNGIGYDRNAGTGESGKTISEAGYYQMKTVCADNHMHLRRLHFHRVGNHYQHHLVVTANGGIFMGYVAVQQGTC</sequence>
<dbReference type="Proteomes" id="UP001328107">
    <property type="component" value="Unassembled WGS sequence"/>
</dbReference>
<gene>
    <name evidence="2" type="ORF">PMAYCL1PPCAC_26251</name>
</gene>
<evidence type="ECO:0008006" key="4">
    <source>
        <dbReference type="Google" id="ProtNLM"/>
    </source>
</evidence>
<evidence type="ECO:0000313" key="2">
    <source>
        <dbReference type="EMBL" id="GMR56056.1"/>
    </source>
</evidence>
<protein>
    <recommendedName>
        <fullName evidence="4">C-type lectin</fullName>
    </recommendedName>
</protein>
<feature type="region of interest" description="Disordered" evidence="1">
    <location>
        <begin position="257"/>
        <end position="338"/>
    </location>
</feature>
<reference evidence="3" key="1">
    <citation type="submission" date="2022-10" db="EMBL/GenBank/DDBJ databases">
        <title>Genome assembly of Pristionchus species.</title>
        <authorList>
            <person name="Yoshida K."/>
            <person name="Sommer R.J."/>
        </authorList>
    </citation>
    <scope>NUCLEOTIDE SEQUENCE [LARGE SCALE GENOMIC DNA]</scope>
    <source>
        <strain evidence="3">RS5460</strain>
    </source>
</reference>
<feature type="non-terminal residue" evidence="2">
    <location>
        <position position="452"/>
    </location>
</feature>
<evidence type="ECO:0000256" key="1">
    <source>
        <dbReference type="SAM" id="MobiDB-lite"/>
    </source>
</evidence>
<dbReference type="AlphaFoldDB" id="A0AAN5IAM6"/>
<dbReference type="PANTHER" id="PTHR45581">
    <property type="entry name" value="PROTEIN CBG10435"/>
    <property type="match status" value="1"/>
</dbReference>
<dbReference type="InterPro" id="IPR016187">
    <property type="entry name" value="CTDL_fold"/>
</dbReference>
<keyword evidence="3" id="KW-1185">Reference proteome</keyword>
<accession>A0AAN5IAM6</accession>
<dbReference type="SUPFAM" id="SSF56436">
    <property type="entry name" value="C-type lectin-like"/>
    <property type="match status" value="1"/>
</dbReference>
<evidence type="ECO:0000313" key="3">
    <source>
        <dbReference type="Proteomes" id="UP001328107"/>
    </source>
</evidence>
<dbReference type="PANTHER" id="PTHR45581:SF3">
    <property type="entry name" value="METHYLTRANSFERASE DOMAIN-CONTAINING PROTEIN"/>
    <property type="match status" value="1"/>
</dbReference>
<feature type="compositionally biased region" description="Basic residues" evidence="1">
    <location>
        <begin position="290"/>
        <end position="303"/>
    </location>
</feature>
<dbReference type="EMBL" id="BTRK01000005">
    <property type="protein sequence ID" value="GMR56056.1"/>
    <property type="molecule type" value="Genomic_DNA"/>
</dbReference>
<organism evidence="2 3">
    <name type="scientific">Pristionchus mayeri</name>
    <dbReference type="NCBI Taxonomy" id="1317129"/>
    <lineage>
        <taxon>Eukaryota</taxon>
        <taxon>Metazoa</taxon>
        <taxon>Ecdysozoa</taxon>
        <taxon>Nematoda</taxon>
        <taxon>Chromadorea</taxon>
        <taxon>Rhabditida</taxon>
        <taxon>Rhabditina</taxon>
        <taxon>Diplogasteromorpha</taxon>
        <taxon>Diplogasteroidea</taxon>
        <taxon>Neodiplogasteridae</taxon>
        <taxon>Pristionchus</taxon>
    </lineage>
</organism>